<comment type="caution">
    <text evidence="1">The sequence shown here is derived from an EMBL/GenBank/DDBJ whole genome shotgun (WGS) entry which is preliminary data.</text>
</comment>
<name>A0A0F9IC26_9ZZZZ</name>
<protein>
    <submittedName>
        <fullName evidence="1">Uncharacterized protein</fullName>
    </submittedName>
</protein>
<proteinExistence type="predicted"/>
<reference evidence="1" key="1">
    <citation type="journal article" date="2015" name="Nature">
        <title>Complex archaea that bridge the gap between prokaryotes and eukaryotes.</title>
        <authorList>
            <person name="Spang A."/>
            <person name="Saw J.H."/>
            <person name="Jorgensen S.L."/>
            <person name="Zaremba-Niedzwiedzka K."/>
            <person name="Martijn J."/>
            <person name="Lind A.E."/>
            <person name="van Eijk R."/>
            <person name="Schleper C."/>
            <person name="Guy L."/>
            <person name="Ettema T.J."/>
        </authorList>
    </citation>
    <scope>NUCLEOTIDE SEQUENCE</scope>
</reference>
<evidence type="ECO:0000313" key="1">
    <source>
        <dbReference type="EMBL" id="KKL91355.1"/>
    </source>
</evidence>
<dbReference type="AlphaFoldDB" id="A0A0F9IC26"/>
<organism evidence="1">
    <name type="scientific">marine sediment metagenome</name>
    <dbReference type="NCBI Taxonomy" id="412755"/>
    <lineage>
        <taxon>unclassified sequences</taxon>
        <taxon>metagenomes</taxon>
        <taxon>ecological metagenomes</taxon>
    </lineage>
</organism>
<gene>
    <name evidence="1" type="ORF">LCGC14_1895540</name>
</gene>
<dbReference type="EMBL" id="LAZR01019755">
    <property type="protein sequence ID" value="KKL91355.1"/>
    <property type="molecule type" value="Genomic_DNA"/>
</dbReference>
<accession>A0A0F9IC26</accession>
<sequence length="362" mass="39786">MKEFKENFEEGLTKGLRRFKTNPRNNQALLECHNWEPTEKGLKPREEIEGLTIVNLPGDIDETIYLSDVYWYGDGYPEFPTARFPPDEPPPTPGPPEPTFPCPPECTLAWNEGFSAETITTPGVGGQNEVSIGVTGGTPPYTWSVSGTGFSLEFTTTTSGNNTLYADDTACGTATITVTDVCGCSVVGYVRASDGEWCLTNIYGCTITGDHTGQPTGSYPGGGLTLIKNQYKQWVRFHAGEGASSGPTCDMAKLRFACVSDEDPCRDPNVPEPYRCDDSNFVCSDYYNINQSTTPCGECVTNLEERLLATRSVIGDNYDYHGVEGSCNTWCFSYGCPDPFPRTQIECFGILEIKVWEWECSC</sequence>